<reference evidence="1" key="1">
    <citation type="journal article" date="2014" name="Int. J. Syst. Evol. Microbiol.">
        <title>Complete genome sequence of Corynebacterium casei LMG S-19264T (=DSM 44701T), isolated from a smear-ripened cheese.</title>
        <authorList>
            <consortium name="US DOE Joint Genome Institute (JGI-PGF)"/>
            <person name="Walter F."/>
            <person name="Albersmeier A."/>
            <person name="Kalinowski J."/>
            <person name="Ruckert C."/>
        </authorList>
    </citation>
    <scope>NUCLEOTIDE SEQUENCE</scope>
    <source>
        <strain evidence="1">CGMCC 1.12827</strain>
    </source>
</reference>
<dbReference type="Pfam" id="PF00756">
    <property type="entry name" value="Esterase"/>
    <property type="match status" value="1"/>
</dbReference>
<name>A0A916T3V4_9ACTN</name>
<comment type="caution">
    <text evidence="1">The sequence shown here is derived from an EMBL/GenBank/DDBJ whole genome shotgun (WGS) entry which is preliminary data.</text>
</comment>
<dbReference type="EMBL" id="BMGC01000010">
    <property type="protein sequence ID" value="GGB30276.1"/>
    <property type="molecule type" value="Genomic_DNA"/>
</dbReference>
<dbReference type="Gene3D" id="3.40.50.1820">
    <property type="entry name" value="alpha/beta hydrolase"/>
    <property type="match status" value="1"/>
</dbReference>
<dbReference type="GO" id="GO:0016747">
    <property type="term" value="F:acyltransferase activity, transferring groups other than amino-acyl groups"/>
    <property type="evidence" value="ECO:0007669"/>
    <property type="project" value="TreeGrafter"/>
</dbReference>
<dbReference type="SUPFAM" id="SSF53474">
    <property type="entry name" value="alpha/beta-Hydrolases"/>
    <property type="match status" value="1"/>
</dbReference>
<gene>
    <name evidence="1" type="ORF">GCM10011489_18040</name>
</gene>
<dbReference type="PANTHER" id="PTHR48098:SF1">
    <property type="entry name" value="DIACYLGLYCEROL ACYLTRANSFERASE_MYCOLYLTRANSFERASE AG85A"/>
    <property type="match status" value="1"/>
</dbReference>
<evidence type="ECO:0000313" key="1">
    <source>
        <dbReference type="EMBL" id="GGB30276.1"/>
    </source>
</evidence>
<dbReference type="PANTHER" id="PTHR48098">
    <property type="entry name" value="ENTEROCHELIN ESTERASE-RELATED"/>
    <property type="match status" value="1"/>
</dbReference>
<accession>A0A916T3V4</accession>
<proteinExistence type="predicted"/>
<protein>
    <submittedName>
        <fullName evidence="1">Esterase</fullName>
    </submittedName>
</protein>
<organism evidence="1 2">
    <name type="scientific">Gordonia jinhuaensis</name>
    <dbReference type="NCBI Taxonomy" id="1517702"/>
    <lineage>
        <taxon>Bacteria</taxon>
        <taxon>Bacillati</taxon>
        <taxon>Actinomycetota</taxon>
        <taxon>Actinomycetes</taxon>
        <taxon>Mycobacteriales</taxon>
        <taxon>Gordoniaceae</taxon>
        <taxon>Gordonia</taxon>
    </lineage>
</organism>
<dbReference type="InterPro" id="IPR050583">
    <property type="entry name" value="Mycobacterial_A85_antigen"/>
</dbReference>
<dbReference type="InterPro" id="IPR000801">
    <property type="entry name" value="Esterase-like"/>
</dbReference>
<sequence>MELTRMRRGWGTLCAALVVLVGVGLPVQRSAAAAPVAVLHETGLHETGREGTVVDYRLHSAAMGADIVVKVLPARRAGSPTIYLLNGAAGGYGGSNWFAQTDAADFLAGRDVNVVVPMGGAASYYADWRADDPILGRQKWATFLTDELPSAVDATLAAAGRNAIAGVSMAGTSVFQLSLRAPHLYEAIGSFSGCAQTSDPVGQTFVRLTVEGRGDGNTANMWGPPTDPAWAANDPLVHADAFRGKSIYVANGDGLPGRFDRLDGPGIDDNPEKLGEQLAVGALIESATDYCAHNLARRFRELHIPATVDFYGNGTHSWAYWQAALHNAWPQFAAAIGAHS</sequence>
<keyword evidence="2" id="KW-1185">Reference proteome</keyword>
<dbReference type="InterPro" id="IPR029058">
    <property type="entry name" value="AB_hydrolase_fold"/>
</dbReference>
<dbReference type="Proteomes" id="UP000621454">
    <property type="component" value="Unassembled WGS sequence"/>
</dbReference>
<reference evidence="1" key="2">
    <citation type="submission" date="2020-09" db="EMBL/GenBank/DDBJ databases">
        <authorList>
            <person name="Sun Q."/>
            <person name="Zhou Y."/>
        </authorList>
    </citation>
    <scope>NUCLEOTIDE SEQUENCE</scope>
    <source>
        <strain evidence="1">CGMCC 1.12827</strain>
    </source>
</reference>
<dbReference type="AlphaFoldDB" id="A0A916T3V4"/>
<evidence type="ECO:0000313" key="2">
    <source>
        <dbReference type="Proteomes" id="UP000621454"/>
    </source>
</evidence>